<feature type="active site" evidence="1">
    <location>
        <position position="233"/>
    </location>
</feature>
<dbReference type="EC" id="3.4.21.53" evidence="1"/>
<organism evidence="4 5">
    <name type="scientific">Alkalibacterium iburiense</name>
    <dbReference type="NCBI Taxonomy" id="290589"/>
    <lineage>
        <taxon>Bacteria</taxon>
        <taxon>Bacillati</taxon>
        <taxon>Bacillota</taxon>
        <taxon>Bacilli</taxon>
        <taxon>Lactobacillales</taxon>
        <taxon>Carnobacteriaceae</taxon>
        <taxon>Alkalibacterium</taxon>
    </lineage>
</organism>
<dbReference type="Gene3D" id="2.30.42.10">
    <property type="match status" value="1"/>
</dbReference>
<dbReference type="Gene3D" id="3.30.230.10">
    <property type="match status" value="1"/>
</dbReference>
<comment type="similarity">
    <text evidence="1">Belongs to the peptidase S16 family.</text>
</comment>
<dbReference type="InterPro" id="IPR027065">
    <property type="entry name" value="Lon_Prtase"/>
</dbReference>
<dbReference type="GO" id="GO:0006508">
    <property type="term" value="P:proteolysis"/>
    <property type="evidence" value="ECO:0007669"/>
    <property type="project" value="UniProtKB-KW"/>
</dbReference>
<dbReference type="NCBIfam" id="NF041438">
    <property type="entry name" value="SepM_fam_S16"/>
    <property type="match status" value="1"/>
</dbReference>
<dbReference type="InterPro" id="IPR020568">
    <property type="entry name" value="Ribosomal_Su5_D2-typ_SF"/>
</dbReference>
<dbReference type="PANTHER" id="PTHR10046">
    <property type="entry name" value="ATP DEPENDENT LON PROTEASE FAMILY MEMBER"/>
    <property type="match status" value="1"/>
</dbReference>
<evidence type="ECO:0000313" key="5">
    <source>
        <dbReference type="Proteomes" id="UP001501166"/>
    </source>
</evidence>
<feature type="domain" description="Lon proteolytic" evidence="3">
    <location>
        <begin position="189"/>
        <end position="344"/>
    </location>
</feature>
<dbReference type="Proteomes" id="UP001501166">
    <property type="component" value="Unassembled WGS sequence"/>
</dbReference>
<dbReference type="EMBL" id="BAAACW010000112">
    <property type="protein sequence ID" value="GAA0366224.1"/>
    <property type="molecule type" value="Genomic_DNA"/>
</dbReference>
<dbReference type="PROSITE" id="PS51786">
    <property type="entry name" value="LON_PROTEOLYTIC"/>
    <property type="match status" value="1"/>
</dbReference>
<sequence>MEKRKRLFKGIIIVLFIYFFFFQTIPFYIERPGSAVEINEMVEVDNQTDDNPGSYMLTTVQLFQATPFTYFSQYLPFYTGVSENQLLGNFEDYDSYLLLQQYYMNHSVNTAKAAAFNEADLPYQLEFFGVYVMSIAEESDFYDELRIGDSITEIDGESFSNTEEFIQYISGKSVGETVTLTVDREGETFQVSGDLIELEETAQPGIGISLVTRSTVETSPEVSIFSGNIGGPSAGFMFALQIYTVISEPHLRGDLNIAGTGTITEDGTVGRIGGVEKKVVAADNEGASIFFVPDDEADPLTMERLPDWQSNYEMALEAAEYIDTDMEIIPVKHLSDAINYLNELND</sequence>
<keyword evidence="5" id="KW-1185">Reference proteome</keyword>
<dbReference type="SUPFAM" id="SSF50156">
    <property type="entry name" value="PDZ domain-like"/>
    <property type="match status" value="1"/>
</dbReference>
<dbReference type="InterPro" id="IPR008269">
    <property type="entry name" value="Lon_proteolytic"/>
</dbReference>
<feature type="transmembrane region" description="Helical" evidence="2">
    <location>
        <begin position="7"/>
        <end position="29"/>
    </location>
</feature>
<evidence type="ECO:0000259" key="3">
    <source>
        <dbReference type="PROSITE" id="PS51786"/>
    </source>
</evidence>
<dbReference type="GO" id="GO:0008233">
    <property type="term" value="F:peptidase activity"/>
    <property type="evidence" value="ECO:0007669"/>
    <property type="project" value="UniProtKB-KW"/>
</dbReference>
<dbReference type="SUPFAM" id="SSF54211">
    <property type="entry name" value="Ribosomal protein S5 domain 2-like"/>
    <property type="match status" value="1"/>
</dbReference>
<dbReference type="InterPro" id="IPR001478">
    <property type="entry name" value="PDZ"/>
</dbReference>
<dbReference type="RefSeq" id="WP_343755858.1">
    <property type="nucleotide sequence ID" value="NZ_BAAACW010000112.1"/>
</dbReference>
<keyword evidence="2" id="KW-0472">Membrane</keyword>
<protein>
    <recommendedName>
        <fullName evidence="1">endopeptidase La</fullName>
        <ecNumber evidence="1">3.4.21.53</ecNumber>
    </recommendedName>
</protein>
<keyword evidence="2" id="KW-0812">Transmembrane</keyword>
<accession>A0ABP3HF32</accession>
<gene>
    <name evidence="4" type="ORF">GCM10008932_17980</name>
</gene>
<keyword evidence="1 4" id="KW-0645">Protease</keyword>
<reference evidence="5" key="1">
    <citation type="journal article" date="2019" name="Int. J. Syst. Evol. Microbiol.">
        <title>The Global Catalogue of Microorganisms (GCM) 10K type strain sequencing project: providing services to taxonomists for standard genome sequencing and annotation.</title>
        <authorList>
            <consortium name="The Broad Institute Genomics Platform"/>
            <consortium name="The Broad Institute Genome Sequencing Center for Infectious Disease"/>
            <person name="Wu L."/>
            <person name="Ma J."/>
        </authorList>
    </citation>
    <scope>NUCLEOTIDE SEQUENCE [LARGE SCALE GENOMIC DNA]</scope>
    <source>
        <strain evidence="5">JCM 12662</strain>
    </source>
</reference>
<dbReference type="InterPro" id="IPR014721">
    <property type="entry name" value="Ribsml_uS5_D2-typ_fold_subgr"/>
</dbReference>
<keyword evidence="1" id="KW-0378">Hydrolase</keyword>
<proteinExistence type="inferred from homology"/>
<dbReference type="Pfam" id="PF05362">
    <property type="entry name" value="Lon_C"/>
    <property type="match status" value="1"/>
</dbReference>
<comment type="catalytic activity">
    <reaction evidence="1">
        <text>Hydrolysis of proteins in presence of ATP.</text>
        <dbReference type="EC" id="3.4.21.53"/>
    </reaction>
</comment>
<keyword evidence="1" id="KW-0720">Serine protease</keyword>
<evidence type="ECO:0000313" key="4">
    <source>
        <dbReference type="EMBL" id="GAA0366224.1"/>
    </source>
</evidence>
<feature type="active site" evidence="1">
    <location>
        <position position="278"/>
    </location>
</feature>
<name>A0ABP3HF32_9LACT</name>
<evidence type="ECO:0000256" key="2">
    <source>
        <dbReference type="SAM" id="Phobius"/>
    </source>
</evidence>
<dbReference type="InterPro" id="IPR036034">
    <property type="entry name" value="PDZ_sf"/>
</dbReference>
<keyword evidence="2" id="KW-1133">Transmembrane helix</keyword>
<comment type="caution">
    <text evidence="4">The sequence shown here is derived from an EMBL/GenBank/DDBJ whole genome shotgun (WGS) entry which is preliminary data.</text>
</comment>
<evidence type="ECO:0000256" key="1">
    <source>
        <dbReference type="PROSITE-ProRule" id="PRU01122"/>
    </source>
</evidence>
<dbReference type="Pfam" id="PF13180">
    <property type="entry name" value="PDZ_2"/>
    <property type="match status" value="1"/>
</dbReference>